<accession>A0A699HU06</accession>
<gene>
    <name evidence="2" type="ORF">Tci_431252</name>
</gene>
<dbReference type="PANTHER" id="PTHR45786:SF74">
    <property type="entry name" value="ATP-DEPENDENT DNA HELICASE"/>
    <property type="match status" value="1"/>
</dbReference>
<organism evidence="2">
    <name type="scientific">Tanacetum cinerariifolium</name>
    <name type="common">Dalmatian daisy</name>
    <name type="synonym">Chrysanthemum cinerariifolium</name>
    <dbReference type="NCBI Taxonomy" id="118510"/>
    <lineage>
        <taxon>Eukaryota</taxon>
        <taxon>Viridiplantae</taxon>
        <taxon>Streptophyta</taxon>
        <taxon>Embryophyta</taxon>
        <taxon>Tracheophyta</taxon>
        <taxon>Spermatophyta</taxon>
        <taxon>Magnoliopsida</taxon>
        <taxon>eudicotyledons</taxon>
        <taxon>Gunneridae</taxon>
        <taxon>Pentapetalae</taxon>
        <taxon>asterids</taxon>
        <taxon>campanulids</taxon>
        <taxon>Asterales</taxon>
        <taxon>Asteraceae</taxon>
        <taxon>Asteroideae</taxon>
        <taxon>Anthemideae</taxon>
        <taxon>Anthemidinae</taxon>
        <taxon>Tanacetum</taxon>
    </lineage>
</organism>
<comment type="caution">
    <text evidence="2">The sequence shown here is derived from an EMBL/GenBank/DDBJ whole genome shotgun (WGS) entry which is preliminary data.</text>
</comment>
<reference evidence="2" key="1">
    <citation type="journal article" date="2019" name="Sci. Rep.">
        <title>Draft genome of Tanacetum cinerariifolium, the natural source of mosquito coil.</title>
        <authorList>
            <person name="Yamashiro T."/>
            <person name="Shiraishi A."/>
            <person name="Satake H."/>
            <person name="Nakayama K."/>
        </authorList>
    </citation>
    <scope>NUCLEOTIDE SEQUENCE</scope>
</reference>
<evidence type="ECO:0000313" key="2">
    <source>
        <dbReference type="EMBL" id="GEY59278.1"/>
    </source>
</evidence>
<dbReference type="EMBL" id="BKCJ010191772">
    <property type="protein sequence ID" value="GEY59278.1"/>
    <property type="molecule type" value="Genomic_DNA"/>
</dbReference>
<protein>
    <submittedName>
        <fullName evidence="2">Uncharacterized protein</fullName>
    </submittedName>
</protein>
<dbReference type="AlphaFoldDB" id="A0A699HU06"/>
<feature type="compositionally biased region" description="Polar residues" evidence="1">
    <location>
        <begin position="757"/>
        <end position="774"/>
    </location>
</feature>
<dbReference type="PANTHER" id="PTHR45786">
    <property type="entry name" value="DNA BINDING PROTEIN-LIKE"/>
    <property type="match status" value="1"/>
</dbReference>
<feature type="region of interest" description="Disordered" evidence="1">
    <location>
        <begin position="746"/>
        <end position="785"/>
    </location>
</feature>
<sequence length="785" mass="89232">MKTKRKLLPKSIPTAGDSTVDFSADADRISNVNSNVSTKKQCLCSSNSVLSVAAVVGPSGVDNIVPVDANVVSYPPTNHSFPMSQNIDANILANTGTGQPGPTLEGYRTTSVLYQLASVIGCQHCGALFWFEERLKNTPVGARPRYNRCCRTGRVALRTYQIYPEYIKMLLNDRHFLENIRANNQMFSMTSLGVNIDESINNGRGPYVFKISGQLYHWIRSLCPADGDPPRFLQLYIYDTNNEVDNRLTQFGRDSSVLTREKFQDNHIPNFKVRLYNVIGAREYELPTRDMLGAIVYETGPDNDMDYDIMLETRSVLYNVEFQKRGLPHCHTLLWIDESVRVRRDEDIDNYVSAELPFQDIDPEGYRVVSELMMHGPCGLANPSAAYGKYWRCRRISTKSSIGILIYVHPASGDLFYERMLLCHQKCCTSFPDIRTINDIVYSTCGEACEALGLLENDQEWEITLEEAKLTATPVKLRALLAHVMAYCQVSYPKRRWKRTWKSMSEDISYVCSISLHLPGLHIDDLELEDYVLYEFVGCLNHCSKSMTDFGLCTPPEHLMSVLRNRLLMEEKSYDGELLAVERDQLLPMLNEYQRQIFNLIDAQLTLVLKFLLILLTQVQMATTSDPHNMAAAKGKMVTSEPKVSDIAGINPDYIGYVQGVTEIPTSGNVTSNRIHRRIIDIQNLRLTLWHEMALNFNLKEYEAMEKPVVIARYQDLEQEKNQNRFPLATLLEVDLENYQVIPGHPIPSCKNHRPQPDNQNVDFSGSDQIQTLQYPDVNPPSPEI</sequence>
<evidence type="ECO:0000256" key="1">
    <source>
        <dbReference type="SAM" id="MobiDB-lite"/>
    </source>
</evidence>
<feature type="non-terminal residue" evidence="2">
    <location>
        <position position="785"/>
    </location>
</feature>
<name>A0A699HU06_TANCI</name>
<proteinExistence type="predicted"/>